<feature type="non-terminal residue" evidence="18">
    <location>
        <position position="1"/>
    </location>
</feature>
<name>A0A1J1HIK9_9DIPT</name>
<dbReference type="SUPFAM" id="SSF49313">
    <property type="entry name" value="Cadherin-like"/>
    <property type="match status" value="5"/>
</dbReference>
<dbReference type="Pfam" id="PF00028">
    <property type="entry name" value="Cadherin"/>
    <property type="match status" value="2"/>
</dbReference>
<dbReference type="GO" id="GO:0005509">
    <property type="term" value="F:calcium ion binding"/>
    <property type="evidence" value="ECO:0007669"/>
    <property type="project" value="UniProtKB-UniRule"/>
</dbReference>
<keyword evidence="2" id="KW-1003">Cell membrane</keyword>
<evidence type="ECO:0000256" key="7">
    <source>
        <dbReference type="ARBA" id="ARBA00022837"/>
    </source>
</evidence>
<keyword evidence="7 13" id="KW-0106">Calcium</keyword>
<keyword evidence="4" id="KW-0479">Metal-binding</keyword>
<evidence type="ECO:0000313" key="19">
    <source>
        <dbReference type="Proteomes" id="UP000183832"/>
    </source>
</evidence>
<reference evidence="18 19" key="1">
    <citation type="submission" date="2015-04" db="EMBL/GenBank/DDBJ databases">
        <authorList>
            <person name="Syromyatnikov M.Y."/>
            <person name="Popov V.N."/>
        </authorList>
    </citation>
    <scope>NUCLEOTIDE SEQUENCE [LARGE SCALE GENOMIC DNA]</scope>
</reference>
<protein>
    <submittedName>
        <fullName evidence="18">CLUMA_CG001675, isoform A</fullName>
    </submittedName>
</protein>
<evidence type="ECO:0000259" key="17">
    <source>
        <dbReference type="PROSITE" id="PS50268"/>
    </source>
</evidence>
<dbReference type="PRINTS" id="PR00205">
    <property type="entry name" value="CADHERIN"/>
</dbReference>
<dbReference type="GO" id="GO:0005886">
    <property type="term" value="C:plasma membrane"/>
    <property type="evidence" value="ECO:0007669"/>
    <property type="project" value="UniProtKB-SubCell"/>
</dbReference>
<dbReference type="OrthoDB" id="8188793at2759"/>
<gene>
    <name evidence="18" type="primary">putative Cadherin-86C</name>
    <name evidence="18" type="ORF">CLUMA_CG001675</name>
</gene>
<dbReference type="PANTHER" id="PTHR24026:SF96">
    <property type="entry name" value="CADHERIN-86C"/>
    <property type="match status" value="1"/>
</dbReference>
<sequence length="1722" mass="196247">IKSIILSFFYIIFRNYLTVIALWIGCLFSLIKYAGAADPVFDPSTTMRLVLVPADATVGSVIFRLRASDDEFDYPLTFELVGDVSSSTVQIDSLPCTKYNSVCQANVVLRRRLEPGRYYDFHVSVKDTKGGMAQQSCSITATNFTTPTDIIFPKKTSIIMVSEDAKRGTELDYIVARKNPLFPRPVYLELWGSPLFAIRQKIVSPEMTEGTIFLLGPLDFEKQSMYHLSLLAIDAYAEPGQDSRNIAGIDIVIIVEDVQDVAPVFTLAPPVTRLPPGLIPGDKILQVHAEDGDKGVPREIRYGLVSEGNPFTSFFDINDTTGEITLVRPLDEISAITHIGDPVLLTVIAEEVKVARNEPQAMASTVKLALFLPERSNSPPYFENDHYVTRIDENSPTGTTLVFPEPYITRVSDDDAGKNGVFSLTLLNNNGTFEIFPNVAERKANFIIRVRDNNMLDFEEFTSLSFQILAQELGPATNLSAIVNVTVFIVDKNDNPPIFEQTEYRVDLPENMTAGTRVVQVHAEDVDTGTGGRIRYTQILGYLNTSLNLDAASGIITVSTNNHGFDREKMPEYHLYVEARDDDGIGNRAEVPLVLQLIDVNDETPVFEKALYEFILTTDLRNFTIPAYIKATDADAEEPNNIVRYEIIHGNYENKFFLNEITGQLMLREPLTNRNKRQESNKPETDVFVLTARAFDLGVPVRFSTTTVRIYPPESRTRAVSFLVPGYNPDRQNLEKSLSDLTGGRVIIRDVKPYIDNINGVIDPGNRREEKSIVTATVIYDTDTIVDVAEMQKRLMQGSNQGIVVHEDASAYKAENRVLFWLLIFLALLLALGILTLLLCCICSWCPLYAAPRKRFRVNSEDDVNLVHREHPIGKQTKSVQVAEWMGRREAWSTERSADSRTKPTRWEFSKRGYSDQKLGIDNPAAQIDNEDNESGKLNIKVNEDKETVNIINETETTKETTQKKSIKLDNTHIYNEEIMEDDYTSIKHINAKDTLNAPLNQIDEDSIRRHEMDRGSDIEYERRTSFKRQQAQEEANISGRDQLFIKDGNAEILRLITRGGQGGSNDNLYINVPQRNINPPQYVLVEGSGKEILMRRFIEEQANGKQIIREHYQVIPNTTFVQTLPNEVNESNVEKQKRETQQQTQKDVKLVDTEMTHAVSNQSLVIQQELENSLKQQNALLRQILLEKEKLEEKYKEHENALETQSLPCHSLTTAAQTQTDCEIAVQTEPWNEMNGSKSSLVRRRTRSENDDSMSEDEYEYVRYSPPNSPNGIYWIKRRRHRKKGKHKDQANTQRKVVTVESVKRKIRTPIQEEMEDGSKRSVRVEHRETRASNLRRAKIASDRHRMLQEKILHDINDSLDEGEIVPNIKAKSTKNIKYYIEDTDGSENEVILHKNYYSADSLENDYELEDRINDDEKRRMTESVPPTPAIRRGIRIQDDKRQFKSFKIESEPSKIPKAQAPRPPMERQRTFSKNHDMPDTKAVPRYMEWYSKNKETTSKVPPVKAKRKNIVRSQEKLDDKSRPEPMPRNTPSKEAARLLKEDLEMARKVESRTQLGDALNHPLLQYSEHRFEHEYSLQPNIPQPPVKLPHYMYPNTPPTHSDPKITIKYKPNASPIKENEISKTTTTIKIPIEQNGASNPNITTTTTTTTTMMNASMQQHHQQQQPSQHEDDHDSGIAMNSLLHGKRNRIADKKSVFTIAYDDVQIKRIQMSESEDPPLS</sequence>
<feature type="coiled-coil region" evidence="14">
    <location>
        <begin position="1168"/>
        <end position="1202"/>
    </location>
</feature>
<dbReference type="InterPro" id="IPR002126">
    <property type="entry name" value="Cadherin-like_dom"/>
</dbReference>
<keyword evidence="9 16" id="KW-1133">Transmembrane helix</keyword>
<evidence type="ECO:0000256" key="8">
    <source>
        <dbReference type="ARBA" id="ARBA00022889"/>
    </source>
</evidence>
<dbReference type="FunFam" id="2.60.40.60:FF:000289">
    <property type="entry name" value="cadherin-86C isoform X2"/>
    <property type="match status" value="1"/>
</dbReference>
<keyword evidence="11" id="KW-0325">Glycoprotein</keyword>
<evidence type="ECO:0000256" key="11">
    <source>
        <dbReference type="ARBA" id="ARBA00023180"/>
    </source>
</evidence>
<keyword evidence="19" id="KW-1185">Reference proteome</keyword>
<evidence type="ECO:0000256" key="10">
    <source>
        <dbReference type="ARBA" id="ARBA00023136"/>
    </source>
</evidence>
<dbReference type="SMART" id="SM00112">
    <property type="entry name" value="CA"/>
    <property type="match status" value="5"/>
</dbReference>
<evidence type="ECO:0000256" key="4">
    <source>
        <dbReference type="ARBA" id="ARBA00022723"/>
    </source>
</evidence>
<feature type="region of interest" description="Disordered" evidence="15">
    <location>
        <begin position="1454"/>
        <end position="1481"/>
    </location>
</feature>
<evidence type="ECO:0000256" key="15">
    <source>
        <dbReference type="SAM" id="MobiDB-lite"/>
    </source>
</evidence>
<feature type="domain" description="Cadherin" evidence="17">
    <location>
        <begin position="266"/>
        <end position="382"/>
    </location>
</feature>
<feature type="compositionally biased region" description="Basic and acidic residues" evidence="15">
    <location>
        <begin position="1515"/>
        <end position="1527"/>
    </location>
</feature>
<keyword evidence="6" id="KW-0677">Repeat</keyword>
<dbReference type="PROSITE" id="PS00232">
    <property type="entry name" value="CADHERIN_1"/>
    <property type="match status" value="1"/>
</dbReference>
<feature type="domain" description="Cadherin" evidence="17">
    <location>
        <begin position="608"/>
        <end position="727"/>
    </location>
</feature>
<feature type="domain" description="Cadherin" evidence="17">
    <location>
        <begin position="500"/>
        <end position="607"/>
    </location>
</feature>
<feature type="region of interest" description="Disordered" evidence="15">
    <location>
        <begin position="1657"/>
        <end position="1678"/>
    </location>
</feature>
<evidence type="ECO:0000256" key="14">
    <source>
        <dbReference type="SAM" id="Coils"/>
    </source>
</evidence>
<dbReference type="CDD" id="cd11304">
    <property type="entry name" value="Cadherin_repeat"/>
    <property type="match status" value="5"/>
</dbReference>
<keyword evidence="3 16" id="KW-0812">Transmembrane</keyword>
<dbReference type="PROSITE" id="PS50268">
    <property type="entry name" value="CADHERIN_2"/>
    <property type="match status" value="5"/>
</dbReference>
<evidence type="ECO:0000256" key="9">
    <source>
        <dbReference type="ARBA" id="ARBA00022989"/>
    </source>
</evidence>
<dbReference type="STRING" id="568069.A0A1J1HIK9"/>
<comment type="subcellular location">
    <subcellularLocation>
        <location evidence="1">Cell membrane</location>
        <topology evidence="1">Single-pass type I membrane protein</topology>
    </subcellularLocation>
</comment>
<feature type="compositionally biased region" description="Basic and acidic residues" evidence="15">
    <location>
        <begin position="1466"/>
        <end position="1481"/>
    </location>
</feature>
<comment type="function">
    <text evidence="12">Cadherins are calcium-dependent cell adhesion proteins. They preferentially interact with themselves in a homophilic manner in connecting cells.</text>
</comment>
<feature type="domain" description="Cadherin" evidence="17">
    <location>
        <begin position="151"/>
        <end position="265"/>
    </location>
</feature>
<dbReference type="EMBL" id="CVRI01000006">
    <property type="protein sequence ID" value="CRK87888.1"/>
    <property type="molecule type" value="Genomic_DNA"/>
</dbReference>
<evidence type="ECO:0000256" key="13">
    <source>
        <dbReference type="PROSITE-ProRule" id="PRU00043"/>
    </source>
</evidence>
<dbReference type="InterPro" id="IPR020894">
    <property type="entry name" value="Cadherin_CS"/>
</dbReference>
<dbReference type="Gene3D" id="2.60.40.60">
    <property type="entry name" value="Cadherins"/>
    <property type="match status" value="6"/>
</dbReference>
<dbReference type="InterPro" id="IPR015919">
    <property type="entry name" value="Cadherin-like_sf"/>
</dbReference>
<evidence type="ECO:0000256" key="16">
    <source>
        <dbReference type="SAM" id="Phobius"/>
    </source>
</evidence>
<keyword evidence="5" id="KW-0732">Signal</keyword>
<evidence type="ECO:0000256" key="12">
    <source>
        <dbReference type="ARBA" id="ARBA00059331"/>
    </source>
</evidence>
<feature type="compositionally biased region" description="Low complexity" evidence="15">
    <location>
        <begin position="1657"/>
        <end position="1669"/>
    </location>
</feature>
<dbReference type="GO" id="GO:0007156">
    <property type="term" value="P:homophilic cell adhesion via plasma membrane adhesion molecules"/>
    <property type="evidence" value="ECO:0007669"/>
    <property type="project" value="InterPro"/>
</dbReference>
<dbReference type="PANTHER" id="PTHR24026">
    <property type="entry name" value="FAT ATYPICAL CADHERIN-RELATED"/>
    <property type="match status" value="1"/>
</dbReference>
<organism evidence="18 19">
    <name type="scientific">Clunio marinus</name>
    <dbReference type="NCBI Taxonomy" id="568069"/>
    <lineage>
        <taxon>Eukaryota</taxon>
        <taxon>Metazoa</taxon>
        <taxon>Ecdysozoa</taxon>
        <taxon>Arthropoda</taxon>
        <taxon>Hexapoda</taxon>
        <taxon>Insecta</taxon>
        <taxon>Pterygota</taxon>
        <taxon>Neoptera</taxon>
        <taxon>Endopterygota</taxon>
        <taxon>Diptera</taxon>
        <taxon>Nematocera</taxon>
        <taxon>Chironomoidea</taxon>
        <taxon>Chironomidae</taxon>
        <taxon>Clunio</taxon>
    </lineage>
</organism>
<evidence type="ECO:0000256" key="2">
    <source>
        <dbReference type="ARBA" id="ARBA00022475"/>
    </source>
</evidence>
<evidence type="ECO:0000256" key="5">
    <source>
        <dbReference type="ARBA" id="ARBA00022729"/>
    </source>
</evidence>
<feature type="transmembrane region" description="Helical" evidence="16">
    <location>
        <begin position="818"/>
        <end position="851"/>
    </location>
</feature>
<keyword evidence="8" id="KW-0130">Cell adhesion</keyword>
<proteinExistence type="predicted"/>
<dbReference type="FunFam" id="2.60.40.60:FF:000295">
    <property type="entry name" value="Cadherin 86C, isoform E"/>
    <property type="match status" value="1"/>
</dbReference>
<evidence type="ECO:0000256" key="6">
    <source>
        <dbReference type="ARBA" id="ARBA00022737"/>
    </source>
</evidence>
<dbReference type="FunFam" id="2.60.40.60:FF:000098">
    <property type="entry name" value="cadherin-23 isoform X1"/>
    <property type="match status" value="1"/>
</dbReference>
<dbReference type="FunFam" id="2.60.40.60:FF:000246">
    <property type="entry name" value="Cadherin 86C, isoform E"/>
    <property type="match status" value="1"/>
</dbReference>
<dbReference type="FunFam" id="2.60.40.60:FF:000259">
    <property type="entry name" value="cadherin-86C isoform X3"/>
    <property type="match status" value="1"/>
</dbReference>
<evidence type="ECO:0000256" key="1">
    <source>
        <dbReference type="ARBA" id="ARBA00004251"/>
    </source>
</evidence>
<accession>A0A1J1HIK9</accession>
<keyword evidence="14" id="KW-0175">Coiled coil</keyword>
<feature type="domain" description="Cadherin" evidence="17">
    <location>
        <begin position="383"/>
        <end position="499"/>
    </location>
</feature>
<evidence type="ECO:0000313" key="18">
    <source>
        <dbReference type="EMBL" id="CRK87888.1"/>
    </source>
</evidence>
<feature type="region of interest" description="Disordered" evidence="15">
    <location>
        <begin position="1512"/>
        <end position="1536"/>
    </location>
</feature>
<dbReference type="Proteomes" id="UP000183832">
    <property type="component" value="Unassembled WGS sequence"/>
</dbReference>
<keyword evidence="10 16" id="KW-0472">Membrane</keyword>
<evidence type="ECO:0000256" key="3">
    <source>
        <dbReference type="ARBA" id="ARBA00022692"/>
    </source>
</evidence>